<dbReference type="EMBL" id="WVIC01000001">
    <property type="protein sequence ID" value="NCJ05003.1"/>
    <property type="molecule type" value="Genomic_DNA"/>
</dbReference>
<dbReference type="NCBIfam" id="TIGR04178">
    <property type="entry name" value="exo_archaeo"/>
    <property type="match status" value="1"/>
</dbReference>
<dbReference type="RefSeq" id="WP_161823475.1">
    <property type="nucleotide sequence ID" value="NZ_WVIC01000001.1"/>
</dbReference>
<protein>
    <submittedName>
        <fullName evidence="9">Cyanoexosortase A</fullName>
        <ecNumber evidence="9">3.4.22.-</ecNumber>
    </submittedName>
</protein>
<keyword evidence="4 8" id="KW-0812">Transmembrane</keyword>
<keyword evidence="2" id="KW-1003">Cell membrane</keyword>
<dbReference type="GO" id="GO:0006508">
    <property type="term" value="P:proteolysis"/>
    <property type="evidence" value="ECO:0007669"/>
    <property type="project" value="UniProtKB-KW"/>
</dbReference>
<dbReference type="Proteomes" id="UP000607397">
    <property type="component" value="Unassembled WGS sequence"/>
</dbReference>
<dbReference type="Pfam" id="PF09721">
    <property type="entry name" value="Exosortase_EpsH"/>
    <property type="match status" value="1"/>
</dbReference>
<dbReference type="EC" id="3.4.22.-" evidence="9"/>
<organism evidence="9 10">
    <name type="scientific">Petrachloros mirabilis ULC683</name>
    <dbReference type="NCBI Taxonomy" id="2781853"/>
    <lineage>
        <taxon>Bacteria</taxon>
        <taxon>Bacillati</taxon>
        <taxon>Cyanobacteriota</taxon>
        <taxon>Cyanophyceae</taxon>
        <taxon>Synechococcales</taxon>
        <taxon>Petrachlorosaceae</taxon>
        <taxon>Petrachloros</taxon>
        <taxon>Petrachloros mirabilis</taxon>
    </lineage>
</organism>
<keyword evidence="5 9" id="KW-0378">Hydrolase</keyword>
<evidence type="ECO:0000256" key="8">
    <source>
        <dbReference type="SAM" id="Phobius"/>
    </source>
</evidence>
<evidence type="ECO:0000256" key="7">
    <source>
        <dbReference type="ARBA" id="ARBA00023136"/>
    </source>
</evidence>
<evidence type="ECO:0000256" key="3">
    <source>
        <dbReference type="ARBA" id="ARBA00022670"/>
    </source>
</evidence>
<feature type="transmembrane region" description="Helical" evidence="8">
    <location>
        <begin position="258"/>
        <end position="281"/>
    </location>
</feature>
<evidence type="ECO:0000256" key="5">
    <source>
        <dbReference type="ARBA" id="ARBA00022801"/>
    </source>
</evidence>
<keyword evidence="7 8" id="KW-0472">Membrane</keyword>
<name>A0A8K1ZW75_9CYAN</name>
<dbReference type="InterPro" id="IPR022505">
    <property type="entry name" value="Exosortase_cyanobac"/>
</dbReference>
<dbReference type="AlphaFoldDB" id="A0A8K1ZW75"/>
<dbReference type="InterPro" id="IPR026392">
    <property type="entry name" value="Exo/Archaeosortase_dom"/>
</dbReference>
<evidence type="ECO:0000313" key="9">
    <source>
        <dbReference type="EMBL" id="NCJ05003.1"/>
    </source>
</evidence>
<dbReference type="GO" id="GO:0005886">
    <property type="term" value="C:plasma membrane"/>
    <property type="evidence" value="ECO:0007669"/>
    <property type="project" value="UniProtKB-SubCell"/>
</dbReference>
<feature type="transmembrane region" description="Helical" evidence="8">
    <location>
        <begin position="20"/>
        <end position="41"/>
    </location>
</feature>
<keyword evidence="10" id="KW-1185">Reference proteome</keyword>
<dbReference type="GO" id="GO:0008233">
    <property type="term" value="F:peptidase activity"/>
    <property type="evidence" value="ECO:0007669"/>
    <property type="project" value="UniProtKB-KW"/>
</dbReference>
<comment type="caution">
    <text evidence="9">The sequence shown here is derived from an EMBL/GenBank/DDBJ whole genome shotgun (WGS) entry which is preliminary data.</text>
</comment>
<reference evidence="9" key="1">
    <citation type="submission" date="2019-12" db="EMBL/GenBank/DDBJ databases">
        <title>High-Quality draft genome sequences of three cyanobacteria isolated from the limestone walls of the Old Cathedral of Coimbra.</title>
        <authorList>
            <person name="Tiago I."/>
            <person name="Soares F."/>
            <person name="Portugal A."/>
        </authorList>
    </citation>
    <scope>NUCLEOTIDE SEQUENCE [LARGE SCALE GENOMIC DNA]</scope>
    <source>
        <strain evidence="9">C</strain>
    </source>
</reference>
<comment type="subcellular location">
    <subcellularLocation>
        <location evidence="1">Cell membrane</location>
        <topology evidence="1">Multi-pass membrane protein</topology>
    </subcellularLocation>
</comment>
<gene>
    <name evidence="9" type="primary">crtA</name>
    <name evidence="9" type="ORF">GS597_00390</name>
</gene>
<proteinExistence type="predicted"/>
<evidence type="ECO:0000256" key="4">
    <source>
        <dbReference type="ARBA" id="ARBA00022692"/>
    </source>
</evidence>
<evidence type="ECO:0000256" key="2">
    <source>
        <dbReference type="ARBA" id="ARBA00022475"/>
    </source>
</evidence>
<dbReference type="InterPro" id="IPR019127">
    <property type="entry name" value="Exosortase"/>
</dbReference>
<keyword evidence="6 8" id="KW-1133">Transmembrane helix</keyword>
<feature type="transmembrane region" description="Helical" evidence="8">
    <location>
        <begin position="100"/>
        <end position="120"/>
    </location>
</feature>
<accession>A0A8K1ZW75</accession>
<evidence type="ECO:0000256" key="6">
    <source>
        <dbReference type="ARBA" id="ARBA00022989"/>
    </source>
</evidence>
<feature type="transmembrane region" description="Helical" evidence="8">
    <location>
        <begin position="47"/>
        <end position="63"/>
    </location>
</feature>
<keyword evidence="3" id="KW-0645">Protease</keyword>
<feature type="transmembrane region" description="Helical" evidence="8">
    <location>
        <begin position="222"/>
        <end position="246"/>
    </location>
</feature>
<dbReference type="NCBIfam" id="TIGR03763">
    <property type="entry name" value="cyanoexo_CrtA"/>
    <property type="match status" value="1"/>
</dbReference>
<feature type="transmembrane region" description="Helical" evidence="8">
    <location>
        <begin position="197"/>
        <end position="216"/>
    </location>
</feature>
<feature type="transmembrane region" description="Helical" evidence="8">
    <location>
        <begin position="75"/>
        <end position="94"/>
    </location>
</feature>
<sequence length="297" mass="32737">MQSLKPSSFKTFLEPLQNPVVWLAALGLCLAILNLTLAWIYTRNADLVAIMALFWGGVGYLLWNRYPSLTLRSDLFSTIGGGILVTWGLYRGWVMLTYDPFIRIQPFILALGLGMIGSGAKRLPQYAKELGLLLVLALPEGVLGNALEQGVNLSVLAARSTTAILWYLGFDVTRDGVNVILPGGGVRVYRGCSGLKATLELLRLSLAYLVIFPSYWWEKLVVPVVAVTLAYSINLIRLVLMTILAAAQRKQAFEFWHVGSGSNLFPVASMLLFAGFCLWIMQTHDADLKPISNREVA</sequence>
<evidence type="ECO:0000313" key="10">
    <source>
        <dbReference type="Proteomes" id="UP000607397"/>
    </source>
</evidence>
<evidence type="ECO:0000256" key="1">
    <source>
        <dbReference type="ARBA" id="ARBA00004651"/>
    </source>
</evidence>